<keyword evidence="2" id="KW-1185">Reference proteome</keyword>
<proteinExistence type="predicted"/>
<reference evidence="2" key="1">
    <citation type="journal article" date="2019" name="Int. J. Syst. Evol. Microbiol.">
        <title>The Global Catalogue of Microorganisms (GCM) 10K type strain sequencing project: providing services to taxonomists for standard genome sequencing and annotation.</title>
        <authorList>
            <consortium name="The Broad Institute Genomics Platform"/>
            <consortium name="The Broad Institute Genome Sequencing Center for Infectious Disease"/>
            <person name="Wu L."/>
            <person name="Ma J."/>
        </authorList>
    </citation>
    <scope>NUCLEOTIDE SEQUENCE [LARGE SCALE GENOMIC DNA]</scope>
    <source>
        <strain evidence="2">CCM 8725</strain>
    </source>
</reference>
<evidence type="ECO:0000313" key="2">
    <source>
        <dbReference type="Proteomes" id="UP001597448"/>
    </source>
</evidence>
<protein>
    <submittedName>
        <fullName evidence="1">Uncharacterized protein</fullName>
    </submittedName>
</protein>
<name>A0ABW5FDM7_9BACL</name>
<dbReference type="Proteomes" id="UP001597448">
    <property type="component" value="Unassembled WGS sequence"/>
</dbReference>
<comment type="caution">
    <text evidence="1">The sequence shown here is derived from an EMBL/GenBank/DDBJ whole genome shotgun (WGS) entry which is preliminary data.</text>
</comment>
<accession>A0ABW5FDM7</accession>
<sequence>MMLFIWGFIVVLIIGIIFGAKKGIKQGNVIQADKDLKYIWRNSEPLKLKVSKN</sequence>
<dbReference type="EMBL" id="JBHUKY010000033">
    <property type="protein sequence ID" value="MFD2412001.1"/>
    <property type="molecule type" value="Genomic_DNA"/>
</dbReference>
<gene>
    <name evidence="1" type="ORF">ACFSX3_19085</name>
</gene>
<evidence type="ECO:0000313" key="1">
    <source>
        <dbReference type="EMBL" id="MFD2412001.1"/>
    </source>
</evidence>
<organism evidence="1 2">
    <name type="scientific">Paenibacillus rhizoplanae</name>
    <dbReference type="NCBI Taxonomy" id="1917181"/>
    <lineage>
        <taxon>Bacteria</taxon>
        <taxon>Bacillati</taxon>
        <taxon>Bacillota</taxon>
        <taxon>Bacilli</taxon>
        <taxon>Bacillales</taxon>
        <taxon>Paenibacillaceae</taxon>
        <taxon>Paenibacillus</taxon>
    </lineage>
</organism>
<dbReference type="RefSeq" id="WP_209988343.1">
    <property type="nucleotide sequence ID" value="NZ_JBHSVQ010000001.1"/>
</dbReference>